<evidence type="ECO:0000313" key="1">
    <source>
        <dbReference type="EMBL" id="KAJ1351961.1"/>
    </source>
</evidence>
<keyword evidence="2" id="KW-1185">Reference proteome</keyword>
<accession>A0AAD5MQ16</accession>
<name>A0AAD5MQ16_PARTN</name>
<gene>
    <name evidence="1" type="ORF">KIN20_008144</name>
</gene>
<dbReference type="EMBL" id="JAHQIW010001271">
    <property type="protein sequence ID" value="KAJ1351961.1"/>
    <property type="molecule type" value="Genomic_DNA"/>
</dbReference>
<protein>
    <submittedName>
        <fullName evidence="1">Uncharacterized protein</fullName>
    </submittedName>
</protein>
<reference evidence="1" key="1">
    <citation type="submission" date="2021-06" db="EMBL/GenBank/DDBJ databases">
        <title>Parelaphostrongylus tenuis whole genome reference sequence.</title>
        <authorList>
            <person name="Garwood T.J."/>
            <person name="Larsen P.A."/>
            <person name="Fountain-Jones N.M."/>
            <person name="Garbe J.R."/>
            <person name="Macchietto M.G."/>
            <person name="Kania S.A."/>
            <person name="Gerhold R.W."/>
            <person name="Richards J.E."/>
            <person name="Wolf T.M."/>
        </authorList>
    </citation>
    <scope>NUCLEOTIDE SEQUENCE</scope>
    <source>
        <strain evidence="1">MNPRO001-30</strain>
        <tissue evidence="1">Meninges</tissue>
    </source>
</reference>
<sequence length="59" mass="7114">MDSRHEMRRRTASPRLWQARCRRFRTAVHPERRYDNVTRRETVAGVFLDDCIKHDGMLG</sequence>
<evidence type="ECO:0000313" key="2">
    <source>
        <dbReference type="Proteomes" id="UP001196413"/>
    </source>
</evidence>
<proteinExistence type="predicted"/>
<organism evidence="1 2">
    <name type="scientific">Parelaphostrongylus tenuis</name>
    <name type="common">Meningeal worm</name>
    <dbReference type="NCBI Taxonomy" id="148309"/>
    <lineage>
        <taxon>Eukaryota</taxon>
        <taxon>Metazoa</taxon>
        <taxon>Ecdysozoa</taxon>
        <taxon>Nematoda</taxon>
        <taxon>Chromadorea</taxon>
        <taxon>Rhabditida</taxon>
        <taxon>Rhabditina</taxon>
        <taxon>Rhabditomorpha</taxon>
        <taxon>Strongyloidea</taxon>
        <taxon>Metastrongylidae</taxon>
        <taxon>Parelaphostrongylus</taxon>
    </lineage>
</organism>
<dbReference type="Proteomes" id="UP001196413">
    <property type="component" value="Unassembled WGS sequence"/>
</dbReference>
<comment type="caution">
    <text evidence="1">The sequence shown here is derived from an EMBL/GenBank/DDBJ whole genome shotgun (WGS) entry which is preliminary data.</text>
</comment>
<dbReference type="AlphaFoldDB" id="A0AAD5MQ16"/>